<dbReference type="Gene3D" id="1.10.1060.10">
    <property type="entry name" value="Alpha-helical ferredoxin"/>
    <property type="match status" value="1"/>
</dbReference>
<evidence type="ECO:0000256" key="4">
    <source>
        <dbReference type="ARBA" id="ARBA00029440"/>
    </source>
</evidence>
<dbReference type="Gene3D" id="3.50.50.60">
    <property type="entry name" value="FAD/NAD(P)-binding domain"/>
    <property type="match status" value="2"/>
</dbReference>
<reference evidence="9" key="1">
    <citation type="journal article" date="2019" name="Int. J. Syst. Evol. Microbiol.">
        <title>The Global Catalogue of Microorganisms (GCM) 10K type strain sequencing project: providing services to taxonomists for standard genome sequencing and annotation.</title>
        <authorList>
            <consortium name="The Broad Institute Genomics Platform"/>
            <consortium name="The Broad Institute Genome Sequencing Center for Infectious Disease"/>
            <person name="Wu L."/>
            <person name="Ma J."/>
        </authorList>
    </citation>
    <scope>NUCLEOTIDE SEQUENCE [LARGE SCALE GENOMIC DNA]</scope>
    <source>
        <strain evidence="9">CGMCC 4.1621</strain>
    </source>
</reference>
<evidence type="ECO:0000259" key="6">
    <source>
        <dbReference type="Pfam" id="PF07992"/>
    </source>
</evidence>
<name>A0ABW2EJ15_9BACI</name>
<dbReference type="InterPro" id="IPR006005">
    <property type="entry name" value="Glut_synth_ssu1"/>
</dbReference>
<comment type="pathway">
    <text evidence="4">Amino-acid biosynthesis.</text>
</comment>
<dbReference type="InterPro" id="IPR036188">
    <property type="entry name" value="FAD/NAD-bd_sf"/>
</dbReference>
<protein>
    <submittedName>
        <fullName evidence="8">Glutamate synthase subunit beta</fullName>
    </submittedName>
</protein>
<organism evidence="8 9">
    <name type="scientific">Halobacillus seohaensis</name>
    <dbReference type="NCBI Taxonomy" id="447421"/>
    <lineage>
        <taxon>Bacteria</taxon>
        <taxon>Bacillati</taxon>
        <taxon>Bacillota</taxon>
        <taxon>Bacilli</taxon>
        <taxon>Bacillales</taxon>
        <taxon>Bacillaceae</taxon>
        <taxon>Halobacillus</taxon>
    </lineage>
</organism>
<sequence length="495" mass="55159">MGKPTGFMEYERQSQNQRDPADRTEDWNDYTLPLSEEEVQVQGARCMDCGVPTCQSGMEINGSTTGCPVYHLIPEWNDLVYRGQWKEALNKEHEMNNFPEFTGFACPAPCEGACVLGINEPPVAIRTVERSIIEKGFENGWVQPEPPETRTGKKVAVVGSGPAGLATAAQLNKAGHLVTVYERNDRVGGLLTYGIPEMKLSYSIVKRRVDILEQEGIKFVTNTEVGRNYPVSRLRDEYDAVVLCGGATVHRNIEAEGRSLRGVHYAMDFLHSNTKSLLDSNLEDGNYISAKDKDVIVIGGGDTGTDCLATSVRHECKSLTQFDIYDKKPEDRDDLTNPWPQYPIVHRVEYGHNEASANLGRDPRAYAVMTKRFVGDGKGRIKEVHTVNVELIFDEKGNRMRREIPGTEKVWKADLVLLAIGFSGPEQDLINKLGVETTDRSNIKAEYGKYTTNEEGVFAAGDMRRGQSLIVWAINEGREAARECDRYLMGSTVLP</sequence>
<comment type="caution">
    <text evidence="8">The sequence shown here is derived from an EMBL/GenBank/DDBJ whole genome shotgun (WGS) entry which is preliminary data.</text>
</comment>
<dbReference type="InterPro" id="IPR023753">
    <property type="entry name" value="FAD/NAD-binding_dom"/>
</dbReference>
<evidence type="ECO:0000259" key="7">
    <source>
        <dbReference type="Pfam" id="PF14691"/>
    </source>
</evidence>
<dbReference type="Pfam" id="PF14691">
    <property type="entry name" value="Fer4_20"/>
    <property type="match status" value="1"/>
</dbReference>
<evidence type="ECO:0000256" key="5">
    <source>
        <dbReference type="SAM" id="MobiDB-lite"/>
    </source>
</evidence>
<keyword evidence="9" id="KW-1185">Reference proteome</keyword>
<evidence type="ECO:0000256" key="2">
    <source>
        <dbReference type="ARBA" id="ARBA00023002"/>
    </source>
</evidence>
<dbReference type="EMBL" id="JBHSZV010000010">
    <property type="protein sequence ID" value="MFC7060961.1"/>
    <property type="molecule type" value="Genomic_DNA"/>
</dbReference>
<proteinExistence type="predicted"/>
<dbReference type="Proteomes" id="UP001596410">
    <property type="component" value="Unassembled WGS sequence"/>
</dbReference>
<accession>A0ABW2EJ15</accession>
<feature type="domain" description="Dihydroprymidine dehydrogenase" evidence="7">
    <location>
        <begin position="24"/>
        <end position="140"/>
    </location>
</feature>
<feature type="region of interest" description="Disordered" evidence="5">
    <location>
        <begin position="1"/>
        <end position="27"/>
    </location>
</feature>
<dbReference type="Pfam" id="PF07992">
    <property type="entry name" value="Pyr_redox_2"/>
    <property type="match status" value="1"/>
</dbReference>
<dbReference type="InterPro" id="IPR009051">
    <property type="entry name" value="Helical_ferredxn"/>
</dbReference>
<feature type="domain" description="FAD/NAD(P)-binding" evidence="6">
    <location>
        <begin position="153"/>
        <end position="477"/>
    </location>
</feature>
<dbReference type="RefSeq" id="WP_204708690.1">
    <property type="nucleotide sequence ID" value="NZ_JBHSZV010000010.1"/>
</dbReference>
<dbReference type="PANTHER" id="PTHR43100:SF1">
    <property type="entry name" value="GLUTAMATE SYNTHASE [NADPH] SMALL CHAIN"/>
    <property type="match status" value="1"/>
</dbReference>
<dbReference type="SUPFAM" id="SSF46548">
    <property type="entry name" value="alpha-helical ferredoxin"/>
    <property type="match status" value="1"/>
</dbReference>
<evidence type="ECO:0000256" key="3">
    <source>
        <dbReference type="ARBA" id="ARBA00023164"/>
    </source>
</evidence>
<gene>
    <name evidence="8" type="ORF">ACFQIC_03635</name>
</gene>
<keyword evidence="2" id="KW-0560">Oxidoreductase</keyword>
<dbReference type="InterPro" id="IPR051394">
    <property type="entry name" value="Glutamate_Synthase"/>
</dbReference>
<dbReference type="InterPro" id="IPR028261">
    <property type="entry name" value="DPD_II"/>
</dbReference>
<dbReference type="NCBIfam" id="TIGR01317">
    <property type="entry name" value="GOGAT_sm_gam"/>
    <property type="match status" value="1"/>
</dbReference>
<evidence type="ECO:0000256" key="1">
    <source>
        <dbReference type="ARBA" id="ARBA00022605"/>
    </source>
</evidence>
<evidence type="ECO:0000313" key="9">
    <source>
        <dbReference type="Proteomes" id="UP001596410"/>
    </source>
</evidence>
<keyword evidence="3" id="KW-0314">Glutamate biosynthesis</keyword>
<keyword evidence="1" id="KW-0028">Amino-acid biosynthesis</keyword>
<dbReference type="SUPFAM" id="SSF51971">
    <property type="entry name" value="Nucleotide-binding domain"/>
    <property type="match status" value="2"/>
</dbReference>
<evidence type="ECO:0000313" key="8">
    <source>
        <dbReference type="EMBL" id="MFC7060961.1"/>
    </source>
</evidence>
<dbReference type="PRINTS" id="PR00419">
    <property type="entry name" value="ADXRDTASE"/>
</dbReference>
<dbReference type="PANTHER" id="PTHR43100">
    <property type="entry name" value="GLUTAMATE SYNTHASE [NADPH] SMALL CHAIN"/>
    <property type="match status" value="1"/>
</dbReference>